<dbReference type="HOGENOM" id="CLU_010194_1_0_1"/>
<accession>A0A0C9U802</accession>
<proteinExistence type="inferred from homology"/>
<dbReference type="OrthoDB" id="498125at2759"/>
<dbReference type="InterPro" id="IPR036291">
    <property type="entry name" value="NAD(P)-bd_dom_sf"/>
</dbReference>
<protein>
    <recommendedName>
        <fullName evidence="5">Diacetyl reductase [(S)-acetoin forming]</fullName>
    </recommendedName>
</protein>
<dbReference type="Proteomes" id="UP000054279">
    <property type="component" value="Unassembled WGS sequence"/>
</dbReference>
<dbReference type="PRINTS" id="PR00080">
    <property type="entry name" value="SDRFAMILY"/>
</dbReference>
<organism evidence="3 4">
    <name type="scientific">Sphaerobolus stellatus (strain SS14)</name>
    <dbReference type="NCBI Taxonomy" id="990650"/>
    <lineage>
        <taxon>Eukaryota</taxon>
        <taxon>Fungi</taxon>
        <taxon>Dikarya</taxon>
        <taxon>Basidiomycota</taxon>
        <taxon>Agaricomycotina</taxon>
        <taxon>Agaricomycetes</taxon>
        <taxon>Phallomycetidae</taxon>
        <taxon>Geastrales</taxon>
        <taxon>Sphaerobolaceae</taxon>
        <taxon>Sphaerobolus</taxon>
    </lineage>
</organism>
<evidence type="ECO:0000256" key="1">
    <source>
        <dbReference type="ARBA" id="ARBA00006484"/>
    </source>
</evidence>
<dbReference type="EMBL" id="KN837427">
    <property type="protein sequence ID" value="KIJ25212.1"/>
    <property type="molecule type" value="Genomic_DNA"/>
</dbReference>
<dbReference type="Gene3D" id="3.40.50.720">
    <property type="entry name" value="NAD(P)-binding Rossmann-like Domain"/>
    <property type="match status" value="1"/>
</dbReference>
<dbReference type="Pfam" id="PF13561">
    <property type="entry name" value="adh_short_C2"/>
    <property type="match status" value="1"/>
</dbReference>
<keyword evidence="2" id="KW-0521">NADP</keyword>
<evidence type="ECO:0000256" key="2">
    <source>
        <dbReference type="ARBA" id="ARBA00022857"/>
    </source>
</evidence>
<name>A0A0C9U802_SPHS4</name>
<gene>
    <name evidence="3" type="ORF">M422DRAFT_38888</name>
</gene>
<feature type="non-terminal residue" evidence="3">
    <location>
        <position position="245"/>
    </location>
</feature>
<dbReference type="GO" id="GO:0006633">
    <property type="term" value="P:fatty acid biosynthetic process"/>
    <property type="evidence" value="ECO:0007669"/>
    <property type="project" value="TreeGrafter"/>
</dbReference>
<dbReference type="PANTHER" id="PTHR42760">
    <property type="entry name" value="SHORT-CHAIN DEHYDROGENASES/REDUCTASES FAMILY MEMBER"/>
    <property type="match status" value="1"/>
</dbReference>
<evidence type="ECO:0000313" key="4">
    <source>
        <dbReference type="Proteomes" id="UP000054279"/>
    </source>
</evidence>
<dbReference type="InterPro" id="IPR002347">
    <property type="entry name" value="SDR_fam"/>
</dbReference>
<comment type="similarity">
    <text evidence="1">Belongs to the short-chain dehydrogenases/reductases (SDR) family.</text>
</comment>
<dbReference type="GO" id="GO:0048038">
    <property type="term" value="F:quinone binding"/>
    <property type="evidence" value="ECO:0007669"/>
    <property type="project" value="TreeGrafter"/>
</dbReference>
<keyword evidence="4" id="KW-1185">Reference proteome</keyword>
<dbReference type="PROSITE" id="PS00061">
    <property type="entry name" value="ADH_SHORT"/>
    <property type="match status" value="1"/>
</dbReference>
<dbReference type="AlphaFoldDB" id="A0A0C9U802"/>
<dbReference type="SUPFAM" id="SSF51735">
    <property type="entry name" value="NAD(P)-binding Rossmann-fold domains"/>
    <property type="match status" value="1"/>
</dbReference>
<dbReference type="FunFam" id="3.40.50.720:FF:000084">
    <property type="entry name" value="Short-chain dehydrogenase reductase"/>
    <property type="match status" value="1"/>
</dbReference>
<dbReference type="PRINTS" id="PR00081">
    <property type="entry name" value="GDHRDH"/>
</dbReference>
<evidence type="ECO:0008006" key="5">
    <source>
        <dbReference type="Google" id="ProtNLM"/>
    </source>
</evidence>
<reference evidence="3 4" key="1">
    <citation type="submission" date="2014-06" db="EMBL/GenBank/DDBJ databases">
        <title>Evolutionary Origins and Diversification of the Mycorrhizal Mutualists.</title>
        <authorList>
            <consortium name="DOE Joint Genome Institute"/>
            <consortium name="Mycorrhizal Genomics Consortium"/>
            <person name="Kohler A."/>
            <person name="Kuo A."/>
            <person name="Nagy L.G."/>
            <person name="Floudas D."/>
            <person name="Copeland A."/>
            <person name="Barry K.W."/>
            <person name="Cichocki N."/>
            <person name="Veneault-Fourrey C."/>
            <person name="LaButti K."/>
            <person name="Lindquist E.A."/>
            <person name="Lipzen A."/>
            <person name="Lundell T."/>
            <person name="Morin E."/>
            <person name="Murat C."/>
            <person name="Riley R."/>
            <person name="Ohm R."/>
            <person name="Sun H."/>
            <person name="Tunlid A."/>
            <person name="Henrissat B."/>
            <person name="Grigoriev I.V."/>
            <person name="Hibbett D.S."/>
            <person name="Martin F."/>
        </authorList>
    </citation>
    <scope>NUCLEOTIDE SEQUENCE [LARGE SCALE GENOMIC DNA]</scope>
    <source>
        <strain evidence="3 4">SS14</strain>
    </source>
</reference>
<dbReference type="InterPro" id="IPR020904">
    <property type="entry name" value="Sc_DH/Rdtase_CS"/>
</dbReference>
<evidence type="ECO:0000313" key="3">
    <source>
        <dbReference type="EMBL" id="KIJ25212.1"/>
    </source>
</evidence>
<dbReference type="GO" id="GO:0016616">
    <property type="term" value="F:oxidoreductase activity, acting on the CH-OH group of donors, NAD or NADP as acceptor"/>
    <property type="evidence" value="ECO:0007669"/>
    <property type="project" value="TreeGrafter"/>
</dbReference>
<dbReference type="PANTHER" id="PTHR42760:SF121">
    <property type="entry name" value="3-OXOACYL-(ACYL-CARRIER-PROTEIN) REDUCTASE"/>
    <property type="match status" value="1"/>
</dbReference>
<sequence length="245" mass="26054">IVTGAARGIGRAISLRLARDGLNVVASDLSFRRTELDNLAKEIQSGGKTKAFAHCADVSKENEVQELVKSTVDQFGAVDVMVANAGIGPSAAFVSSLLEEWENVMAINARGVFLCYKAAAIQMIKQGRGGRLIGASSLSGKQGSPEMVSYCASKFAVRAITQVAAKELWEHGITANGYAPAAVNTDILTDVAEDRKLKGLKEFVTPNSQLIPPEDIAALVSYLVRDEAKYVTGQTVSINLGMFCD</sequence>